<keyword evidence="1" id="KW-0812">Transmembrane</keyword>
<dbReference type="Proteomes" id="UP000190872">
    <property type="component" value="Unassembled WGS sequence"/>
</dbReference>
<proteinExistence type="predicted"/>
<evidence type="ECO:0000313" key="3">
    <source>
        <dbReference type="Proteomes" id="UP000190872"/>
    </source>
</evidence>
<comment type="caution">
    <text evidence="2">The sequence shown here is derived from an EMBL/GenBank/DDBJ whole genome shotgun (WGS) entry which is preliminary data.</text>
</comment>
<gene>
    <name evidence="2" type="ORF">B0179_05045</name>
</gene>
<feature type="transmembrane region" description="Helical" evidence="1">
    <location>
        <begin position="156"/>
        <end position="177"/>
    </location>
</feature>
<name>A0A1S9Z9H9_STRMT</name>
<organism evidence="2 3">
    <name type="scientific">Streptococcus mitis</name>
    <dbReference type="NCBI Taxonomy" id="28037"/>
    <lineage>
        <taxon>Bacteria</taxon>
        <taxon>Bacillati</taxon>
        <taxon>Bacillota</taxon>
        <taxon>Bacilli</taxon>
        <taxon>Lactobacillales</taxon>
        <taxon>Streptococcaceae</taxon>
        <taxon>Streptococcus</taxon>
        <taxon>Streptococcus mitis group</taxon>
    </lineage>
</organism>
<sequence length="223" mass="25469">MVNVELKFKETNKTFHKIVEFKGEKYLLDMTSISPKTYFWGSLPSEITAKCLKLDKRDTRFESLAPTMNKSLGIGIGVAIGGACYGIVTNAVKSYDISHNISFKLGLFVLFIVIAYLTFRFIAFVALHNLQQKLSSKETKHQIVFKLARQQRQLKLYKLLPILFVMVIGCLGFYIFTDNGTEASILIVNSILFLGFFTVILGMLPLRESYEKQEIIFDRVERL</sequence>
<feature type="transmembrane region" description="Helical" evidence="1">
    <location>
        <begin position="183"/>
        <end position="204"/>
    </location>
</feature>
<evidence type="ECO:0000256" key="1">
    <source>
        <dbReference type="SAM" id="Phobius"/>
    </source>
</evidence>
<dbReference type="InterPro" id="IPR005915">
    <property type="entry name" value="Tandem_5TM"/>
</dbReference>
<feature type="transmembrane region" description="Helical" evidence="1">
    <location>
        <begin position="108"/>
        <end position="127"/>
    </location>
</feature>
<accession>A0A1S9Z9H9</accession>
<dbReference type="NCBIfam" id="TIGR01218">
    <property type="entry name" value="Gpos_tandem_5TM"/>
    <property type="match status" value="1"/>
</dbReference>
<feature type="transmembrane region" description="Helical" evidence="1">
    <location>
        <begin position="71"/>
        <end position="88"/>
    </location>
</feature>
<protein>
    <recommendedName>
        <fullName evidence="4">Tandem five-TM protein</fullName>
    </recommendedName>
</protein>
<reference evidence="2 3" key="1">
    <citation type="submission" date="2017-02" db="EMBL/GenBank/DDBJ databases">
        <title>Draft genome sequence of Streptococcus mitis CCUG 61082.</title>
        <authorList>
            <person name="Salva-Serra F."/>
            <person name="Engstrom-Jakobsson H."/>
            <person name="Thorell K."/>
            <person name="Jaen-Luchoro D."/>
            <person name="Gonzales-Siles L."/>
            <person name="Karlsson R."/>
            <person name="Gomila M."/>
            <person name="Yazdan S."/>
            <person name="Boulund F."/>
            <person name="Johnning A."/>
            <person name="Engstrand L."/>
            <person name="Kristiansson E."/>
            <person name="Moore E."/>
        </authorList>
    </citation>
    <scope>NUCLEOTIDE SEQUENCE [LARGE SCALE GENOMIC DNA]</scope>
    <source>
        <strain evidence="2 3">CCUG 61082</strain>
    </source>
</reference>
<keyword evidence="1" id="KW-1133">Transmembrane helix</keyword>
<evidence type="ECO:0000313" key="2">
    <source>
        <dbReference type="EMBL" id="OOR80122.1"/>
    </source>
</evidence>
<evidence type="ECO:0008006" key="4">
    <source>
        <dbReference type="Google" id="ProtNLM"/>
    </source>
</evidence>
<dbReference type="AlphaFoldDB" id="A0A1S9Z9H9"/>
<dbReference type="EMBL" id="MUXS01000008">
    <property type="protein sequence ID" value="OOR80122.1"/>
    <property type="molecule type" value="Genomic_DNA"/>
</dbReference>
<keyword evidence="1" id="KW-0472">Membrane</keyword>